<accession>A0ABV7WX63</accession>
<gene>
    <name evidence="2" type="ORF">ACFOOL_02480</name>
</gene>
<keyword evidence="3" id="KW-1185">Reference proteome</keyword>
<dbReference type="PANTHER" id="PTHR48207">
    <property type="entry name" value="SUCCINATE--HYDROXYMETHYLGLUTARATE COA-TRANSFERASE"/>
    <property type="match status" value="1"/>
</dbReference>
<organism evidence="2 3">
    <name type="scientific">Devosia honganensis</name>
    <dbReference type="NCBI Taxonomy" id="1610527"/>
    <lineage>
        <taxon>Bacteria</taxon>
        <taxon>Pseudomonadati</taxon>
        <taxon>Pseudomonadota</taxon>
        <taxon>Alphaproteobacteria</taxon>
        <taxon>Hyphomicrobiales</taxon>
        <taxon>Devosiaceae</taxon>
        <taxon>Devosia</taxon>
    </lineage>
</organism>
<dbReference type="SUPFAM" id="SSF89796">
    <property type="entry name" value="CoA-transferase family III (CaiB/BaiF)"/>
    <property type="match status" value="1"/>
</dbReference>
<dbReference type="Gene3D" id="3.40.50.10540">
    <property type="entry name" value="Crotonobetainyl-coa:carnitine coa-transferase, domain 1"/>
    <property type="match status" value="1"/>
</dbReference>
<comment type="caution">
    <text evidence="2">The sequence shown here is derived from an EMBL/GenBank/DDBJ whole genome shotgun (WGS) entry which is preliminary data.</text>
</comment>
<dbReference type="EMBL" id="JBHRYD010000001">
    <property type="protein sequence ID" value="MFC3703622.1"/>
    <property type="molecule type" value="Genomic_DNA"/>
</dbReference>
<dbReference type="Proteomes" id="UP001595613">
    <property type="component" value="Unassembled WGS sequence"/>
</dbReference>
<reference evidence="3" key="1">
    <citation type="journal article" date="2019" name="Int. J. Syst. Evol. Microbiol.">
        <title>The Global Catalogue of Microorganisms (GCM) 10K type strain sequencing project: providing services to taxonomists for standard genome sequencing and annotation.</title>
        <authorList>
            <consortium name="The Broad Institute Genomics Platform"/>
            <consortium name="The Broad Institute Genome Sequencing Center for Infectious Disease"/>
            <person name="Wu L."/>
            <person name="Ma J."/>
        </authorList>
    </citation>
    <scope>NUCLEOTIDE SEQUENCE [LARGE SCALE GENOMIC DNA]</scope>
    <source>
        <strain evidence="3">KCTC 42281</strain>
    </source>
</reference>
<keyword evidence="1 2" id="KW-0808">Transferase</keyword>
<dbReference type="InterPro" id="IPR044855">
    <property type="entry name" value="CoA-Trfase_III_dom3_sf"/>
</dbReference>
<dbReference type="InterPro" id="IPR003673">
    <property type="entry name" value="CoA-Trfase_fam_III"/>
</dbReference>
<dbReference type="InterPro" id="IPR023606">
    <property type="entry name" value="CoA-Trfase_III_dom_1_sf"/>
</dbReference>
<sequence length="397" mass="42122">MLDLLSGVRVVSLNHFLLGPVGAQYLADMGAEVIAVEPLDGAFQRSWGGANKRVDGQSMLFLAGNRNKKSLALDMKSAGGRAVMERLIARADVLAENFRPGVMQRLGLGSDELLQRHPGLIYAAASGFGADGPYADRPGQDLLIQAMSGLAKITGSAEGARPVGVSAADHHGAALFALGIVGALVRRQRTGRGGRVDVSLLSAAIDLQVESFTCYMNGEQPDTVHQPRNIGGWYFAAPYGIYSTSDGELAISLGDIALLARAIERPQLNDFDKNAQYDRRDEVAAIVAGALAARPTAHWLPRLAAEGVWHSVVNDYAEVLDDPQVRHNGSFVEVAGATGSAIRLVNHPIRYDGAAAEVAMPPQPLGAQTREILRSLDYSDVEISELIAARAVGAAQD</sequence>
<dbReference type="RefSeq" id="WP_380094564.1">
    <property type="nucleotide sequence ID" value="NZ_JBHRYD010000001.1"/>
</dbReference>
<name>A0ABV7WX63_9HYPH</name>
<protein>
    <submittedName>
        <fullName evidence="2">CaiB/BaiF CoA transferase family protein</fullName>
    </submittedName>
</protein>
<dbReference type="InterPro" id="IPR050483">
    <property type="entry name" value="CoA-transferase_III_domain"/>
</dbReference>
<dbReference type="PANTHER" id="PTHR48207:SF4">
    <property type="entry name" value="BLL6097 PROTEIN"/>
    <property type="match status" value="1"/>
</dbReference>
<dbReference type="GO" id="GO:0016740">
    <property type="term" value="F:transferase activity"/>
    <property type="evidence" value="ECO:0007669"/>
    <property type="project" value="UniProtKB-KW"/>
</dbReference>
<dbReference type="Gene3D" id="3.30.1540.10">
    <property type="entry name" value="formyl-coa transferase, domain 3"/>
    <property type="match status" value="1"/>
</dbReference>
<evidence type="ECO:0000313" key="2">
    <source>
        <dbReference type="EMBL" id="MFC3703622.1"/>
    </source>
</evidence>
<evidence type="ECO:0000256" key="1">
    <source>
        <dbReference type="ARBA" id="ARBA00022679"/>
    </source>
</evidence>
<evidence type="ECO:0000313" key="3">
    <source>
        <dbReference type="Proteomes" id="UP001595613"/>
    </source>
</evidence>
<dbReference type="Pfam" id="PF02515">
    <property type="entry name" value="CoA_transf_3"/>
    <property type="match status" value="1"/>
</dbReference>
<proteinExistence type="predicted"/>